<evidence type="ECO:0000313" key="1">
    <source>
        <dbReference type="EMBL" id="KRG21324.1"/>
    </source>
</evidence>
<accession>A0A0Q9YKY0</accession>
<reference evidence="1" key="1">
    <citation type="submission" date="2015-09" db="EMBL/GenBank/DDBJ databases">
        <title>Draft Genome Sequences of Two Novel Amoeba-resistant Intranuclear Bacteria, Candidatus Berkiella cookevillensis and Candidatus Berkiella aquae.</title>
        <authorList>
            <person name="Mehari Y.T."/>
            <person name="Arivett B.A."/>
            <person name="Farone A.L."/>
            <person name="Gunderson J.H."/>
            <person name="Farone M.B."/>
        </authorList>
    </citation>
    <scope>NUCLEOTIDE SEQUENCE [LARGE SCALE GENOMIC DNA]</scope>
    <source>
        <strain evidence="1">HT99</strain>
    </source>
</reference>
<evidence type="ECO:0000313" key="2">
    <source>
        <dbReference type="EMBL" id="MCS5710892.1"/>
    </source>
</evidence>
<gene>
    <name evidence="2" type="ORF">HT99x_005580</name>
    <name evidence="1" type="ORF">HT99x_01500</name>
</gene>
<keyword evidence="3" id="KW-1185">Reference proteome</keyword>
<organism evidence="1">
    <name type="scientific">Candidatus Berkiella aquae</name>
    <dbReference type="NCBI Taxonomy" id="295108"/>
    <lineage>
        <taxon>Bacteria</taxon>
        <taxon>Pseudomonadati</taxon>
        <taxon>Pseudomonadota</taxon>
        <taxon>Gammaproteobacteria</taxon>
        <taxon>Candidatus Berkiellales</taxon>
        <taxon>Candidatus Berkiellaceae</taxon>
        <taxon>Candidatus Berkiella</taxon>
    </lineage>
</organism>
<sequence length="330" mass="38328">MLQQSFTPLYNKTTAPFVEAPQVTVKYPALYRVSKGNQVHHLLGHIHAIPLAFMPEYVLQIIQHSQCLLTEGFAILPPEFFTKMISENPCYGSYTFSFTYKLKEEVKTRFTKDILELLEVFTNTDHQHLQLENLSLPLLETFFKMFIENRINPEQLIIDTALVQLFKNQAKRIIELNDPSKEGYVNYCKINEQELQNHIQRQGNEIHHLTLKLSSLAETINKHYSNTEQCLLLQNETVKQFLETDIEKEGVTLDTDFLEQVKTENQLWLKVFLNQHNQGTNNMLLACGYNHLLIPEQGLLQLLAEEGFSIERVCDPQLENKHTVKLRTVV</sequence>
<proteinExistence type="predicted"/>
<protein>
    <submittedName>
        <fullName evidence="2">TraB/GumN family protein</fullName>
    </submittedName>
</protein>
<dbReference type="InterPro" id="IPR002816">
    <property type="entry name" value="TraB/PrgY/GumN_fam"/>
</dbReference>
<dbReference type="EMBL" id="LKAJ02000001">
    <property type="protein sequence ID" value="MCS5710892.1"/>
    <property type="molecule type" value="Genomic_DNA"/>
</dbReference>
<dbReference type="AlphaFoldDB" id="A0A0Q9YKY0"/>
<name>A0A0Q9YKY0_9GAMM</name>
<dbReference type="Proteomes" id="UP000051497">
    <property type="component" value="Unassembled WGS sequence"/>
</dbReference>
<dbReference type="Pfam" id="PF01963">
    <property type="entry name" value="TraB_PrgY_gumN"/>
    <property type="match status" value="1"/>
</dbReference>
<dbReference type="EMBL" id="LKAJ01000005">
    <property type="protein sequence ID" value="KRG21324.1"/>
    <property type="molecule type" value="Genomic_DNA"/>
</dbReference>
<reference evidence="2" key="3">
    <citation type="submission" date="2021-06" db="EMBL/GenBank/DDBJ databases">
        <title>Genomic Description and Analysis of Intracellular Bacteria, Candidatus Berkiella cookevillensis and Candidatus Berkiella aquae.</title>
        <authorList>
            <person name="Kidane D.T."/>
            <person name="Mehari Y.T."/>
            <person name="Rice F.C."/>
            <person name="Arivett B.A."/>
            <person name="Farone A.L."/>
            <person name="Berk S.G."/>
            <person name="Farone M.B."/>
        </authorList>
    </citation>
    <scope>NUCLEOTIDE SEQUENCE</scope>
    <source>
        <strain evidence="2">HT99</strain>
    </source>
</reference>
<comment type="caution">
    <text evidence="1">The sequence shown here is derived from an EMBL/GenBank/DDBJ whole genome shotgun (WGS) entry which is preliminary data.</text>
</comment>
<evidence type="ECO:0000313" key="3">
    <source>
        <dbReference type="Proteomes" id="UP000051497"/>
    </source>
</evidence>
<dbReference type="RefSeq" id="WP_075066128.1">
    <property type="nucleotide sequence ID" value="NZ_LKAJ02000001.1"/>
</dbReference>
<reference evidence="2" key="2">
    <citation type="journal article" date="2016" name="Genome Announc.">
        <title>Draft Genome Sequences of Two Novel Amoeba-Resistant Intranuclear Bacteria, 'Candidatus Berkiella cookevillensis' and 'Candidatus Berkiella aquae'.</title>
        <authorList>
            <person name="Mehari Y.T."/>
            <person name="Arivett B.A."/>
            <person name="Farone A.L."/>
            <person name="Gunderson J.H."/>
            <person name="Farone M.B."/>
        </authorList>
    </citation>
    <scope>NUCLEOTIDE SEQUENCE</scope>
    <source>
        <strain evidence="2">HT99</strain>
    </source>
</reference>
<dbReference type="OrthoDB" id="357294at2"/>